<dbReference type="PANTHER" id="PTHR31111:SF42">
    <property type="entry name" value="F-BOX DOMAIN-CONTAINING PROTEIN"/>
    <property type="match status" value="1"/>
</dbReference>
<dbReference type="InterPro" id="IPR013187">
    <property type="entry name" value="F-box-assoc_dom_typ3"/>
</dbReference>
<dbReference type="SUPFAM" id="SSF81383">
    <property type="entry name" value="F-box domain"/>
    <property type="match status" value="2"/>
</dbReference>
<dbReference type="Pfam" id="PF00646">
    <property type="entry name" value="F-box"/>
    <property type="match status" value="2"/>
</dbReference>
<comment type="caution">
    <text evidence="2">The sequence shown here is derived from an EMBL/GenBank/DDBJ whole genome shotgun (WGS) entry which is preliminary data.</text>
</comment>
<proteinExistence type="predicted"/>
<dbReference type="SMART" id="SM00256">
    <property type="entry name" value="FBOX"/>
    <property type="match status" value="2"/>
</dbReference>
<protein>
    <recommendedName>
        <fullName evidence="1">F-box domain-containing protein</fullName>
    </recommendedName>
</protein>
<feature type="domain" description="F-box" evidence="1">
    <location>
        <begin position="22"/>
        <end position="62"/>
    </location>
</feature>
<evidence type="ECO:0000313" key="2">
    <source>
        <dbReference type="EMBL" id="KAH0872482.1"/>
    </source>
</evidence>
<dbReference type="CDD" id="cd22157">
    <property type="entry name" value="F-box_AtFBW1-like"/>
    <property type="match status" value="2"/>
</dbReference>
<dbReference type="EMBL" id="JAGKQM010000016">
    <property type="protein sequence ID" value="KAH0872482.1"/>
    <property type="molecule type" value="Genomic_DNA"/>
</dbReference>
<dbReference type="Pfam" id="PF08268">
    <property type="entry name" value="FBA_3"/>
    <property type="match status" value="2"/>
</dbReference>
<keyword evidence="3" id="KW-1185">Reference proteome</keyword>
<gene>
    <name evidence="2" type="ORF">HID58_069844</name>
</gene>
<dbReference type="NCBIfam" id="TIGR01640">
    <property type="entry name" value="F_box_assoc_1"/>
    <property type="match status" value="1"/>
</dbReference>
<evidence type="ECO:0000259" key="1">
    <source>
        <dbReference type="SMART" id="SM00256"/>
    </source>
</evidence>
<dbReference type="PANTHER" id="PTHR31111">
    <property type="entry name" value="BNAA05G37150D PROTEIN-RELATED"/>
    <property type="match status" value="1"/>
</dbReference>
<sequence>MNQEETIEQINKKRRKQSTFTFPLDLISEILSKLPAKSVGRFRCVSKLWSSITTAPYFINKFETQSRQKKPSLLVTFKKGDRLFVFSIPQDRQSSNEPHTIPSQPGICPRLDLLLSKSKKTHNLEPYNEKVVHPNQTRKKMEHYVYTYPAYVCTNGFIYYTAYADKTDRIGFIMSFDVRSEKFRHSITLWILQDAEKHVWSPKNFLVPFHYYDQSLKLVCNLIGITDAGEIVYVPERCYKSFYVIYYDSERNKFHRVEYKGIADDESRLKNGLVRSRLFNIPIVRNHMESLMMQKKHVWSPKNFLAPLSYYERSLKIRNKFHRVEYKGIADDESRLKNGLVKSRLFNIPIVSNHIEGRLWDLKTLSMTMDHQQETTEQIHKKARIKSQESVVRSSFPLDLISEILSKLPAKSVGRFRCVSKLWSSVTTDPYFINKFETQSRQRKPCLLVSFKRDDRLFVFSIPQDRQSSNEYHPIASQPVHSYHMTYPKSRRFFPRLMLNTVLCMRFDETIDEYRVFALGSAQESWRRIKTNHKHCVNSYPTRHTDKTERFGFIMSFDVRSEEFHVIKLPCNNSGPGGILASYEGRLACVTGNAADDGTILWTLMDAEKHEWSRRYFPIPIPYYDRSVETVFNFIGITDAGEFVYVPNRFRKLYYVLYYDPKRNKFHRVEFKGIADDESRLKHGLVNSRLYNIPAVMNHIESLRSF</sequence>
<dbReference type="InterPro" id="IPR017451">
    <property type="entry name" value="F-box-assoc_interact_dom"/>
</dbReference>
<reference evidence="2 3" key="1">
    <citation type="submission" date="2021-05" db="EMBL/GenBank/DDBJ databases">
        <title>Genome Assembly of Synthetic Allotetraploid Brassica napus Reveals Homoeologous Exchanges between Subgenomes.</title>
        <authorList>
            <person name="Davis J.T."/>
        </authorList>
    </citation>
    <scope>NUCLEOTIDE SEQUENCE [LARGE SCALE GENOMIC DNA]</scope>
    <source>
        <strain evidence="3">cv. Da-Ae</strain>
        <tissue evidence="2">Seedling</tissue>
    </source>
</reference>
<name>A0ABQ7YX25_BRANA</name>
<organism evidence="2 3">
    <name type="scientific">Brassica napus</name>
    <name type="common">Rape</name>
    <dbReference type="NCBI Taxonomy" id="3708"/>
    <lineage>
        <taxon>Eukaryota</taxon>
        <taxon>Viridiplantae</taxon>
        <taxon>Streptophyta</taxon>
        <taxon>Embryophyta</taxon>
        <taxon>Tracheophyta</taxon>
        <taxon>Spermatophyta</taxon>
        <taxon>Magnoliopsida</taxon>
        <taxon>eudicotyledons</taxon>
        <taxon>Gunneridae</taxon>
        <taxon>Pentapetalae</taxon>
        <taxon>rosids</taxon>
        <taxon>malvids</taxon>
        <taxon>Brassicales</taxon>
        <taxon>Brassicaceae</taxon>
        <taxon>Brassiceae</taxon>
        <taxon>Brassica</taxon>
    </lineage>
</organism>
<evidence type="ECO:0000313" key="3">
    <source>
        <dbReference type="Proteomes" id="UP000824890"/>
    </source>
</evidence>
<dbReference type="Proteomes" id="UP000824890">
    <property type="component" value="Unassembled WGS sequence"/>
</dbReference>
<dbReference type="InterPro" id="IPR001810">
    <property type="entry name" value="F-box_dom"/>
</dbReference>
<feature type="domain" description="F-box" evidence="1">
    <location>
        <begin position="396"/>
        <end position="436"/>
    </location>
</feature>
<dbReference type="InterPro" id="IPR036047">
    <property type="entry name" value="F-box-like_dom_sf"/>
</dbReference>
<dbReference type="Gene3D" id="1.20.1280.50">
    <property type="match status" value="2"/>
</dbReference>
<accession>A0ABQ7YX25</accession>